<feature type="domain" description="Myb-like" evidence="2">
    <location>
        <begin position="870"/>
        <end position="924"/>
    </location>
</feature>
<accession>A0ABQ5S1Q5</accession>
<dbReference type="SUPFAM" id="SSF57850">
    <property type="entry name" value="RING/U-box"/>
    <property type="match status" value="2"/>
</dbReference>
<dbReference type="InterPro" id="IPR009057">
    <property type="entry name" value="Homeodomain-like_sf"/>
</dbReference>
<dbReference type="InterPro" id="IPR003613">
    <property type="entry name" value="Ubox_domain"/>
</dbReference>
<dbReference type="CDD" id="cd11660">
    <property type="entry name" value="SANT_TRF"/>
    <property type="match status" value="2"/>
</dbReference>
<feature type="region of interest" description="Disordered" evidence="1">
    <location>
        <begin position="437"/>
        <end position="522"/>
    </location>
</feature>
<reference evidence="3 4" key="1">
    <citation type="journal article" date="2023" name="IScience">
        <title>Expanded male sex-determining region conserved during the evolution of homothallism in the green alga Volvox.</title>
        <authorList>
            <person name="Yamamoto K."/>
            <person name="Matsuzaki R."/>
            <person name="Mahakham W."/>
            <person name="Heman W."/>
            <person name="Sekimoto H."/>
            <person name="Kawachi M."/>
            <person name="Minakuchi Y."/>
            <person name="Toyoda A."/>
            <person name="Nozaki H."/>
        </authorList>
    </citation>
    <scope>NUCLEOTIDE SEQUENCE [LARGE SCALE GENOMIC DNA]</scope>
    <source>
        <strain evidence="3 4">NIES-4468</strain>
    </source>
</reference>
<dbReference type="PANTHER" id="PTHR22849">
    <property type="entry name" value="WDSAM1 PROTEIN"/>
    <property type="match status" value="1"/>
</dbReference>
<dbReference type="SMART" id="SM00504">
    <property type="entry name" value="Ubox"/>
    <property type="match status" value="1"/>
</dbReference>
<feature type="region of interest" description="Disordered" evidence="1">
    <location>
        <begin position="351"/>
        <end position="424"/>
    </location>
</feature>
<feature type="compositionally biased region" description="Basic and acidic residues" evidence="1">
    <location>
        <begin position="587"/>
        <end position="596"/>
    </location>
</feature>
<comment type="caution">
    <text evidence="3">The sequence shown here is derived from an EMBL/GenBank/DDBJ whole genome shotgun (WGS) entry which is preliminary data.</text>
</comment>
<dbReference type="Proteomes" id="UP001165090">
    <property type="component" value="Unassembled WGS sequence"/>
</dbReference>
<dbReference type="PANTHER" id="PTHR22849:SF163">
    <property type="entry name" value="U-BOX DOMAIN-CONTAINING PROTEIN"/>
    <property type="match status" value="1"/>
</dbReference>
<feature type="region of interest" description="Disordered" evidence="1">
    <location>
        <begin position="575"/>
        <end position="606"/>
    </location>
</feature>
<evidence type="ECO:0000313" key="3">
    <source>
        <dbReference type="EMBL" id="GLI63364.1"/>
    </source>
</evidence>
<keyword evidence="4" id="KW-1185">Reference proteome</keyword>
<feature type="non-terminal residue" evidence="3">
    <location>
        <position position="1205"/>
    </location>
</feature>
<dbReference type="InterPro" id="IPR045185">
    <property type="entry name" value="PUB22/23/24-like"/>
</dbReference>
<dbReference type="SMART" id="SM00717">
    <property type="entry name" value="SANT"/>
    <property type="match status" value="2"/>
</dbReference>
<protein>
    <recommendedName>
        <fullName evidence="2">Myb-like domain-containing protein</fullName>
    </recommendedName>
</protein>
<evidence type="ECO:0000259" key="2">
    <source>
        <dbReference type="PROSITE" id="PS50090"/>
    </source>
</evidence>
<feature type="region of interest" description="Disordered" evidence="1">
    <location>
        <begin position="641"/>
        <end position="668"/>
    </location>
</feature>
<dbReference type="PROSITE" id="PS50090">
    <property type="entry name" value="MYB_LIKE"/>
    <property type="match status" value="1"/>
</dbReference>
<proteinExistence type="predicted"/>
<dbReference type="InterPro" id="IPR013083">
    <property type="entry name" value="Znf_RING/FYVE/PHD"/>
</dbReference>
<dbReference type="InterPro" id="IPR001005">
    <property type="entry name" value="SANT/Myb"/>
</dbReference>
<feature type="compositionally biased region" description="Gly residues" evidence="1">
    <location>
        <begin position="352"/>
        <end position="362"/>
    </location>
</feature>
<feature type="region of interest" description="Disordered" evidence="1">
    <location>
        <begin position="821"/>
        <end position="874"/>
    </location>
</feature>
<name>A0ABQ5S1Q5_9CHLO</name>
<dbReference type="Gene3D" id="3.30.40.10">
    <property type="entry name" value="Zinc/RING finger domain, C3HC4 (zinc finger)"/>
    <property type="match status" value="2"/>
</dbReference>
<dbReference type="SUPFAM" id="SSF46689">
    <property type="entry name" value="Homeodomain-like"/>
    <property type="match status" value="2"/>
</dbReference>
<evidence type="ECO:0000313" key="4">
    <source>
        <dbReference type="Proteomes" id="UP001165090"/>
    </source>
</evidence>
<dbReference type="EMBL" id="BSDZ01000015">
    <property type="protein sequence ID" value="GLI63364.1"/>
    <property type="molecule type" value="Genomic_DNA"/>
</dbReference>
<dbReference type="Gene3D" id="1.10.246.220">
    <property type="match status" value="2"/>
</dbReference>
<organism evidence="3 4">
    <name type="scientific">Volvox africanus</name>
    <dbReference type="NCBI Taxonomy" id="51714"/>
    <lineage>
        <taxon>Eukaryota</taxon>
        <taxon>Viridiplantae</taxon>
        <taxon>Chlorophyta</taxon>
        <taxon>core chlorophytes</taxon>
        <taxon>Chlorophyceae</taxon>
        <taxon>CS clade</taxon>
        <taxon>Chlamydomonadales</taxon>
        <taxon>Volvocaceae</taxon>
        <taxon>Volvox</taxon>
    </lineage>
</organism>
<dbReference type="Pfam" id="PF04564">
    <property type="entry name" value="U-box"/>
    <property type="match status" value="2"/>
</dbReference>
<gene>
    <name evidence="3" type="ORF">VaNZ11_006297</name>
</gene>
<evidence type="ECO:0000256" key="1">
    <source>
        <dbReference type="SAM" id="MobiDB-lite"/>
    </source>
</evidence>
<sequence length="1205" mass="124387">MEQRQIKRELNDCPVLLHFRRQTKIPSEYVCPISWRIMSDPVFDPSDSEHRAVERDAFESHVRQYGVRPLTGLPPGAVGTLPTVERAISDFLADATEAEPVSNLSLPLAQPPVAKRPRLSEAQPLSHLPPRPNPPWLVAAVRSCGALAGTTDLSVGVGVGKNDNDAGHCDNDHGDQRRSVLQIVGTEEIPATFFCPLSRVLMLDPAVSCSGEAVVTMERAALAAFVELYGTHPQTGKHMALSDIYPDNTTRRSIARWLAKFCVKSEHLHTAPAQPPAATAGATAAAAGEVNPSGRIASWLLPLRLEAGPGAAPTAGYSGGGNGRRSRGTTAAKVHLPLPAANRYSPYSTVAAGGGRGSGGTPAGARGTPLLPLPAPELPKGNQPVAGAAVSANINHTHTRPPKVQTPGTTPGHMHMPSGGTVFGLGASAHLEQHIPLSQQQQQPPPLRLPSSAPGRSGGVGPDSNSLPEQPAPVPDPLQQSVSEHPGPVLAAAGESSERPPGCAGAGGQREDQDGEGEGGAGRRKVRIKFELHSPAPDHPPLGFISPALAAAAAATVGDGVGGVWGGVGEARVPPRLGATTTAGRGSEGELEHRVGDTGNDTGNGGGSCGIHTGPVDLVSENPCASDDGGGGAIAVAEPMVRDASDSSGRAAGRNGVGRPRATDGNRAGKEAAAAAAAAAAAVVAGDGTVSVPMVTGGAGELPTEGDDGGAAAAAAAVGRLRLGSGAAFPQAVAEITGGPAAAAAAAAAAPTTTRIDIAAAAAAACEGTGAAVRVVVGRGNEGELAAPPPPSATAAEVAEVTSGQLWFAAAEAVGRWAADASPRSGAFPPISPVEAEVGDGGNGDEAAVSDEDDGGEWRLQNAGRSGGREPRSRKRFFSSQELEALVAGVETYGENNWAMLRSCTPLLRGRTESGLHQKWRALVRQMESNWRSGRQKPPSNLQARIAAVRFTSGRMAAVAWKAVAAAAVPSGGSAYMDVDVLDGAKGQSAPLRADEWTGQLVQQGGGGGDGGAGGHAQFPRRRSFKDKWHARLYSHQEVEALVDGVLRHGCDWTAILRDNMVLRNRNQNSIKYKWASLCHGNSNGWESMRAERPSPALCVKLQQAISGLSAKGAQPQVTTTRRYWGDKSAPLVVPNDLVYELYGPHAVREKVKIMVRLNGVLEPTTHYGGLRLIAAHNKYQVVHCPSLRLAAAGRQVVGWERGTE</sequence>